<dbReference type="PANTHER" id="PTHR25462:SF296">
    <property type="entry name" value="MEIOTIC P26, ISOFORM F"/>
    <property type="match status" value="1"/>
</dbReference>
<reference evidence="8" key="1">
    <citation type="submission" date="2011-07" db="EMBL/GenBank/DDBJ databases">
        <authorList>
            <consortium name="Caenorhabditis brenneri Sequencing and Analysis Consortium"/>
            <person name="Wilson R.K."/>
        </authorList>
    </citation>
    <scope>NUCLEOTIDE SEQUENCE [LARGE SCALE GENOMIC DNA]</scope>
    <source>
        <strain evidence="8">PB2801</strain>
    </source>
</reference>
<evidence type="ECO:0000256" key="3">
    <source>
        <dbReference type="ARBA" id="ARBA00022833"/>
    </source>
</evidence>
<dbReference type="Pfam" id="PF13639">
    <property type="entry name" value="zf-RING_2"/>
    <property type="match status" value="1"/>
</dbReference>
<dbReference type="SUPFAM" id="SSF57850">
    <property type="entry name" value="RING/U-box"/>
    <property type="match status" value="1"/>
</dbReference>
<name>G0PMT6_CAEBE</name>
<dbReference type="InterPro" id="IPR013083">
    <property type="entry name" value="Znf_RING/FYVE/PHD"/>
</dbReference>
<dbReference type="PROSITE" id="PS50089">
    <property type="entry name" value="ZF_RING_2"/>
    <property type="match status" value="1"/>
</dbReference>
<accession>G0PMT6</accession>
<evidence type="ECO:0000256" key="1">
    <source>
        <dbReference type="ARBA" id="ARBA00022723"/>
    </source>
</evidence>
<keyword evidence="8" id="KW-1185">Reference proteome</keyword>
<dbReference type="PROSITE" id="PS00518">
    <property type="entry name" value="ZF_RING_1"/>
    <property type="match status" value="1"/>
</dbReference>
<dbReference type="InterPro" id="IPR017907">
    <property type="entry name" value="Znf_RING_CS"/>
</dbReference>
<keyword evidence="2 4" id="KW-0863">Zinc-finger</keyword>
<sequence length="698" mass="78641">MDDDEVTVIQPVEKDADADSKPVCMVCYNAFHSKTRVPKILPCGHSFCQECIVGLIRSRPDSSAVVCATCRRSYRVDPENVSKSVPTNFVLRDMLEKYETVESGPQSYFRLCSDCRKEDHEKNMMFCKTCTPGDISGDSLDFMGRPKVHLSCAKCIETKHKGHSYDPPATVAARWKHRFIYDKFEKTVKEESARVQKLMSALTNALKGITRYNYDLQETVRQLKWNVSVQGVSSVVRNFVKAANDSSRFLDMTTECVSRINNTNSPHYNLVGKRLFIYPKIQRNSEPMPNYRSDLSKLFATINEPSLSNSIPNDLSDEAHRVLNSSKPAKISPRDAASPQQAQDNQPGPVPPVHDIQNPQPVQGVILRDLQQVENPPVQPINHDQLNVMLDYYFNIGGQQRANYAGMMLDAVPGGYDLIGQARLQAFNVAAQYAQQHQAPILRQNDPVPLRAFYQLPFHLFNAYLPQLYNHTVEGVIALFVNLVQLEAGGDEVREFFFVPPYENSQFTRAGIVQIRRVLDNMMSFLIPGEILHTQFERLKLAIDQLNQGEMENANVNVPVVNPGDIDVNPDLNGRQENIVVPQQNQYRAQEQVDDGGVVPLPDVVEPIPIDANEHNDNVGVVVLQFGAQEDVVPIQEHVVQNAPEPDGQVVVQVHQEPMNRQRDPDDDEEIEMLQRAPRANYTFLVDCLDTGPPARET</sequence>
<dbReference type="InterPro" id="IPR001841">
    <property type="entry name" value="Znf_RING"/>
</dbReference>
<keyword evidence="1" id="KW-0479">Metal-binding</keyword>
<dbReference type="HOGENOM" id="CLU_394955_0_0_1"/>
<dbReference type="InParanoid" id="G0PMT6"/>
<evidence type="ECO:0000313" key="7">
    <source>
        <dbReference type="EMBL" id="EGT38559.1"/>
    </source>
</evidence>
<evidence type="ECO:0000256" key="5">
    <source>
        <dbReference type="SAM" id="MobiDB-lite"/>
    </source>
</evidence>
<evidence type="ECO:0000256" key="2">
    <source>
        <dbReference type="ARBA" id="ARBA00022771"/>
    </source>
</evidence>
<dbReference type="eggNOG" id="KOG2177">
    <property type="taxonomic scope" value="Eukaryota"/>
</dbReference>
<dbReference type="InterPro" id="IPR047153">
    <property type="entry name" value="TRIM45/56/19-like"/>
</dbReference>
<dbReference type="GO" id="GO:0008270">
    <property type="term" value="F:zinc ion binding"/>
    <property type="evidence" value="ECO:0007669"/>
    <property type="project" value="UniProtKB-KW"/>
</dbReference>
<organism evidence="8">
    <name type="scientific">Caenorhabditis brenneri</name>
    <name type="common">Nematode worm</name>
    <dbReference type="NCBI Taxonomy" id="135651"/>
    <lineage>
        <taxon>Eukaryota</taxon>
        <taxon>Metazoa</taxon>
        <taxon>Ecdysozoa</taxon>
        <taxon>Nematoda</taxon>
        <taxon>Chromadorea</taxon>
        <taxon>Rhabditida</taxon>
        <taxon>Rhabditina</taxon>
        <taxon>Rhabditomorpha</taxon>
        <taxon>Rhabditoidea</taxon>
        <taxon>Rhabditidae</taxon>
        <taxon>Peloderinae</taxon>
        <taxon>Caenorhabditis</taxon>
    </lineage>
</organism>
<dbReference type="AlphaFoldDB" id="G0PMT6"/>
<dbReference type="OrthoDB" id="5844798at2759"/>
<dbReference type="OMA" id="PTNFVLR"/>
<evidence type="ECO:0000313" key="8">
    <source>
        <dbReference type="Proteomes" id="UP000008068"/>
    </source>
</evidence>
<dbReference type="PANTHER" id="PTHR25462">
    <property type="entry name" value="BONUS, ISOFORM C-RELATED"/>
    <property type="match status" value="1"/>
</dbReference>
<dbReference type="SMART" id="SM00184">
    <property type="entry name" value="RING"/>
    <property type="match status" value="1"/>
</dbReference>
<dbReference type="EMBL" id="GL381522">
    <property type="protein sequence ID" value="EGT38559.1"/>
    <property type="molecule type" value="Genomic_DNA"/>
</dbReference>
<proteinExistence type="predicted"/>
<dbReference type="STRING" id="135651.G0PMT6"/>
<evidence type="ECO:0000256" key="4">
    <source>
        <dbReference type="PROSITE-ProRule" id="PRU00175"/>
    </source>
</evidence>
<dbReference type="Gene3D" id="3.30.40.10">
    <property type="entry name" value="Zinc/RING finger domain, C3HC4 (zinc finger)"/>
    <property type="match status" value="1"/>
</dbReference>
<keyword evidence="3" id="KW-0862">Zinc</keyword>
<feature type="domain" description="RING-type" evidence="6">
    <location>
        <begin position="24"/>
        <end position="71"/>
    </location>
</feature>
<gene>
    <name evidence="7" type="ORF">CAEBREN_02162</name>
</gene>
<dbReference type="Proteomes" id="UP000008068">
    <property type="component" value="Unassembled WGS sequence"/>
</dbReference>
<feature type="region of interest" description="Disordered" evidence="5">
    <location>
        <begin position="329"/>
        <end position="359"/>
    </location>
</feature>
<protein>
    <recommendedName>
        <fullName evidence="6">RING-type domain-containing protein</fullName>
    </recommendedName>
</protein>
<evidence type="ECO:0000259" key="6">
    <source>
        <dbReference type="PROSITE" id="PS50089"/>
    </source>
</evidence>